<gene>
    <name evidence="6" type="ORF">CM19_04585</name>
</gene>
<dbReference type="InterPro" id="IPR039651">
    <property type="entry name" value="FixC-like"/>
</dbReference>
<dbReference type="Gene3D" id="3.50.50.60">
    <property type="entry name" value="FAD/NAD(P)-binding domain"/>
    <property type="match status" value="1"/>
</dbReference>
<evidence type="ECO:0000256" key="1">
    <source>
        <dbReference type="ARBA" id="ARBA00001974"/>
    </source>
</evidence>
<dbReference type="RefSeq" id="WP_048099213.1">
    <property type="nucleotide sequence ID" value="NZ_JFZT01000035.1"/>
</dbReference>
<comment type="cofactor">
    <cofactor evidence="1">
        <name>FAD</name>
        <dbReference type="ChEBI" id="CHEBI:57692"/>
    </cofactor>
</comment>
<evidence type="ECO:0000256" key="4">
    <source>
        <dbReference type="ARBA" id="ARBA00023002"/>
    </source>
</evidence>
<accession>A0A031LQJ1</accession>
<keyword evidence="4" id="KW-0560">Oxidoreductase</keyword>
<evidence type="ECO:0000313" key="7">
    <source>
        <dbReference type="Proteomes" id="UP000024332"/>
    </source>
</evidence>
<evidence type="ECO:0000259" key="5">
    <source>
        <dbReference type="Pfam" id="PF26311"/>
    </source>
</evidence>
<evidence type="ECO:0000313" key="6">
    <source>
        <dbReference type="EMBL" id="EZQ10020.1"/>
    </source>
</evidence>
<dbReference type="Pfam" id="PF26311">
    <property type="entry name" value="ETF-QO_FixC_C"/>
    <property type="match status" value="1"/>
</dbReference>
<keyword evidence="3" id="KW-0274">FAD</keyword>
<keyword evidence="2" id="KW-0285">Flavoprotein</keyword>
<protein>
    <submittedName>
        <fullName evidence="6">FAD-dependent oxidoreductase</fullName>
    </submittedName>
</protein>
<dbReference type="EMBL" id="JFZT01000035">
    <property type="protein sequence ID" value="EZQ10020.1"/>
    <property type="molecule type" value="Genomic_DNA"/>
</dbReference>
<dbReference type="Proteomes" id="UP000024332">
    <property type="component" value="Unassembled WGS sequence"/>
</dbReference>
<sequence length="399" mass="44118">MSFDADVVVVGGGLAGISAAITATREGLSVIVLERGDYSGSKNVAGGRMYIHALKDLVDISDAPLERKVEREIYEVYCGNGRKISFSYEDKNRVDSYTVLRAKFDQWFAKKAEEEGVLFSYSTLVSNARREKGGITLETNRGEVRAPLVIEADGVTAGISRYLGLRNLKPSMLMLGVKEVIGTAWDEGVARTIIGFEGLKGGGFVYSNRDTLSIGLTVKVDSLQGSEVKAQDIVEKFREMIGIEGPILEYSAHLIPYYGYANLPQLNAENLIVTGDAAGFLINDGFTIRGMDLAIESGKVAGKAAKLIKDENYADTSIYVKMLEESFVMRDMKKAWKSFSLLGEKRIFSDYPKVLCEVLGDMFLVNGERRTLREELMEKIKEENLNLTQMVLDLVRFIG</sequence>
<dbReference type="AlphaFoldDB" id="A0A031LQJ1"/>
<dbReference type="PRINTS" id="PR00420">
    <property type="entry name" value="RNGMNOXGNASE"/>
</dbReference>
<name>A0A031LQJ1_9CREN</name>
<dbReference type="InterPro" id="IPR059103">
    <property type="entry name" value="FixC-like_C"/>
</dbReference>
<organism evidence="6 7">
    <name type="scientific">Candidatus Acidianus copahuensis</name>
    <dbReference type="NCBI Taxonomy" id="1160895"/>
    <lineage>
        <taxon>Archaea</taxon>
        <taxon>Thermoproteota</taxon>
        <taxon>Thermoprotei</taxon>
        <taxon>Sulfolobales</taxon>
        <taxon>Sulfolobaceae</taxon>
        <taxon>Acidianus</taxon>
    </lineage>
</organism>
<feature type="domain" description="FixC-like C-terminal" evidence="5">
    <location>
        <begin position="344"/>
        <end position="397"/>
    </location>
</feature>
<reference evidence="6 7" key="1">
    <citation type="submission" date="2014-03" db="EMBL/GenBank/DDBJ databases">
        <title>Draft genome sequence of the novel thermoacidophilic archaea Acidianus copahuensis ALE1 strain, isolated from Copahue volcanic area in Neuquen Argentina.</title>
        <authorList>
            <person name="Urbieta M.S."/>
            <person name="Rascovan N."/>
            <person name="Castro C."/>
            <person name="Revale S."/>
            <person name="Giaveno M.A."/>
            <person name="Vazquez M.P."/>
            <person name="Donati E.R."/>
        </authorList>
    </citation>
    <scope>NUCLEOTIDE SEQUENCE [LARGE SCALE GENOMIC DNA]</scope>
    <source>
        <strain evidence="6 7">ALE1</strain>
    </source>
</reference>
<dbReference type="OrthoDB" id="7950at2157"/>
<evidence type="ECO:0000256" key="3">
    <source>
        <dbReference type="ARBA" id="ARBA00022827"/>
    </source>
</evidence>
<proteinExistence type="predicted"/>
<dbReference type="Pfam" id="PF12831">
    <property type="entry name" value="FAD_oxidored"/>
    <property type="match status" value="1"/>
</dbReference>
<dbReference type="STRING" id="1160895.CM19_04585"/>
<dbReference type="PANTHER" id="PTHR43624">
    <property type="entry name" value="ELECTRON TRANSFER FLAVOPROTEIN-QUINONE OXIDOREDUCTASE YDIS-RELATED"/>
    <property type="match status" value="1"/>
</dbReference>
<dbReference type="PANTHER" id="PTHR43624:SF2">
    <property type="entry name" value="ELECTRON TRANSFER FLAVOPROTEIN-QUINONE OXIDOREDUCTASE YDIS-RELATED"/>
    <property type="match status" value="1"/>
</dbReference>
<comment type="caution">
    <text evidence="6">The sequence shown here is derived from an EMBL/GenBank/DDBJ whole genome shotgun (WGS) entry which is preliminary data.</text>
</comment>
<dbReference type="InterPro" id="IPR036188">
    <property type="entry name" value="FAD/NAD-bd_sf"/>
</dbReference>
<evidence type="ECO:0000256" key="2">
    <source>
        <dbReference type="ARBA" id="ARBA00022630"/>
    </source>
</evidence>
<dbReference type="SUPFAM" id="SSF51905">
    <property type="entry name" value="FAD/NAD(P)-binding domain"/>
    <property type="match status" value="1"/>
</dbReference>
<keyword evidence="7" id="KW-1185">Reference proteome</keyword>
<dbReference type="GO" id="GO:0016491">
    <property type="term" value="F:oxidoreductase activity"/>
    <property type="evidence" value="ECO:0007669"/>
    <property type="project" value="UniProtKB-KW"/>
</dbReference>